<feature type="binding site" evidence="11">
    <location>
        <position position="275"/>
    </location>
    <ligand>
        <name>L-glutamine</name>
        <dbReference type="ChEBI" id="CHEBI:58359"/>
    </ligand>
</feature>
<feature type="compositionally biased region" description="Low complexity" evidence="12">
    <location>
        <begin position="7"/>
        <end position="30"/>
    </location>
</feature>
<feature type="binding site" evidence="11">
    <location>
        <position position="347"/>
    </location>
    <ligand>
        <name>L-glutamine</name>
        <dbReference type="ChEBI" id="CHEBI:58359"/>
    </ligand>
</feature>
<dbReference type="PANTHER" id="PTHR43418">
    <property type="entry name" value="MULTIFUNCTIONAL TRYPTOPHAN BIOSYNTHESIS PROTEIN-RELATED"/>
    <property type="match status" value="1"/>
</dbReference>
<dbReference type="KEGG" id="cpre:Csp1_13500"/>
<dbReference type="NCBIfam" id="TIGR01368">
    <property type="entry name" value="CPSaseIIsmall"/>
    <property type="match status" value="1"/>
</dbReference>
<feature type="binding site" evidence="11">
    <location>
        <position position="348"/>
    </location>
    <ligand>
        <name>L-glutamine</name>
        <dbReference type="ChEBI" id="CHEBI:58359"/>
    </ligand>
</feature>
<evidence type="ECO:0000256" key="3">
    <source>
        <dbReference type="ARBA" id="ARBA00007800"/>
    </source>
</evidence>
<evidence type="ECO:0000256" key="2">
    <source>
        <dbReference type="ARBA" id="ARBA00005077"/>
    </source>
</evidence>
<feature type="binding site" evidence="11">
    <location>
        <position position="307"/>
    </location>
    <ligand>
        <name>L-glutamine</name>
        <dbReference type="ChEBI" id="CHEBI:58359"/>
    </ligand>
</feature>
<evidence type="ECO:0000259" key="13">
    <source>
        <dbReference type="SMART" id="SM01097"/>
    </source>
</evidence>
<dbReference type="SUPFAM" id="SSF52021">
    <property type="entry name" value="Carbamoyl phosphate synthetase, small subunit N-terminal domain"/>
    <property type="match status" value="1"/>
</dbReference>
<proteinExistence type="inferred from homology"/>
<feature type="domain" description="Carbamoyl-phosphate synthase small subunit N-terminal" evidence="13">
    <location>
        <begin position="41"/>
        <end position="173"/>
    </location>
</feature>
<dbReference type="GO" id="GO:0004359">
    <property type="term" value="F:glutaminase activity"/>
    <property type="evidence" value="ECO:0007669"/>
    <property type="project" value="RHEA"/>
</dbReference>
<evidence type="ECO:0000256" key="1">
    <source>
        <dbReference type="ARBA" id="ARBA00004812"/>
    </source>
</evidence>
<dbReference type="Pfam" id="PF00988">
    <property type="entry name" value="CPSase_sm_chain"/>
    <property type="match status" value="1"/>
</dbReference>
<comment type="function">
    <text evidence="11">Small subunit of the glutamine-dependent carbamoyl phosphate synthetase (CPSase). CPSase catalyzes the formation of carbamoyl phosphate from the ammonia moiety of glutamine, carbonate, and phosphate donated by ATP, constituting the first step of 2 biosynthetic pathways, one leading to arginine and/or urea and the other to pyrimidine nucleotides. The small subunit (glutamine amidotransferase) binds and cleaves glutamine to supply the large subunit with the substrate ammonia.</text>
</comment>
<evidence type="ECO:0000313" key="15">
    <source>
        <dbReference type="Proteomes" id="UP000247696"/>
    </source>
</evidence>
<keyword evidence="4 11" id="KW-0436">Ligase</keyword>
<dbReference type="InterPro" id="IPR006274">
    <property type="entry name" value="CarbamoylP_synth_ssu"/>
</dbReference>
<evidence type="ECO:0000256" key="11">
    <source>
        <dbReference type="HAMAP-Rule" id="MF_01209"/>
    </source>
</evidence>
<dbReference type="STRING" id="1737425.GCA_900049755_02452"/>
<comment type="catalytic activity">
    <reaction evidence="9 11">
        <text>hydrogencarbonate + L-glutamine + 2 ATP + H2O = carbamoyl phosphate + L-glutamate + 2 ADP + phosphate + 2 H(+)</text>
        <dbReference type="Rhea" id="RHEA:18633"/>
        <dbReference type="ChEBI" id="CHEBI:15377"/>
        <dbReference type="ChEBI" id="CHEBI:15378"/>
        <dbReference type="ChEBI" id="CHEBI:17544"/>
        <dbReference type="ChEBI" id="CHEBI:29985"/>
        <dbReference type="ChEBI" id="CHEBI:30616"/>
        <dbReference type="ChEBI" id="CHEBI:43474"/>
        <dbReference type="ChEBI" id="CHEBI:58228"/>
        <dbReference type="ChEBI" id="CHEBI:58359"/>
        <dbReference type="ChEBI" id="CHEBI:456216"/>
        <dbReference type="EC" id="6.3.5.5"/>
    </reaction>
</comment>
<dbReference type="AlphaFoldDB" id="A0A2Z3YNL7"/>
<dbReference type="SUPFAM" id="SSF52317">
    <property type="entry name" value="Class I glutamine amidotransferase-like"/>
    <property type="match status" value="1"/>
</dbReference>
<dbReference type="UniPathway" id="UPA00068">
    <property type="reaction ID" value="UER00171"/>
</dbReference>
<name>A0A2Z3YNL7_9CORY</name>
<evidence type="ECO:0000256" key="7">
    <source>
        <dbReference type="ARBA" id="ARBA00022962"/>
    </source>
</evidence>
<evidence type="ECO:0000256" key="6">
    <source>
        <dbReference type="ARBA" id="ARBA00022840"/>
    </source>
</evidence>
<feature type="binding site" evidence="11">
    <location>
        <position position="304"/>
    </location>
    <ligand>
        <name>L-glutamine</name>
        <dbReference type="ChEBI" id="CHEBI:58359"/>
    </ligand>
</feature>
<dbReference type="Gene3D" id="3.50.30.20">
    <property type="entry name" value="Carbamoyl-phosphate synthase small subunit, N-terminal domain"/>
    <property type="match status" value="1"/>
</dbReference>
<dbReference type="GO" id="GO:0006526">
    <property type="term" value="P:L-arginine biosynthetic process"/>
    <property type="evidence" value="ECO:0007669"/>
    <property type="project" value="UniProtKB-UniRule"/>
</dbReference>
<dbReference type="EMBL" id="CP024988">
    <property type="protein sequence ID" value="AWT26142.1"/>
    <property type="molecule type" value="Genomic_DNA"/>
</dbReference>
<dbReference type="SMART" id="SM01097">
    <property type="entry name" value="CPSase_sm_chain"/>
    <property type="match status" value="1"/>
</dbReference>
<dbReference type="InterPro" id="IPR002474">
    <property type="entry name" value="CarbamoylP_synth_ssu_N"/>
</dbReference>
<reference evidence="15" key="1">
    <citation type="submission" date="2017-11" db="EMBL/GenBank/DDBJ databases">
        <title>Otitis media/interna in a cat caused by the recently described species Corynebacterium provencense.</title>
        <authorList>
            <person name="Kittl S."/>
            <person name="Brodard I."/>
            <person name="Rychener L."/>
            <person name="Jores J."/>
            <person name="Roosje P."/>
            <person name="Gobeli Brawand S."/>
        </authorList>
    </citation>
    <scope>NUCLEOTIDE SEQUENCE [LARGE SCALE GENOMIC DNA]</scope>
    <source>
        <strain evidence="15">17KM38</strain>
    </source>
</reference>
<dbReference type="PRINTS" id="PR00096">
    <property type="entry name" value="GATASE"/>
</dbReference>
<dbReference type="NCBIfam" id="NF009475">
    <property type="entry name" value="PRK12838.1"/>
    <property type="match status" value="1"/>
</dbReference>
<evidence type="ECO:0000256" key="4">
    <source>
        <dbReference type="ARBA" id="ARBA00022598"/>
    </source>
</evidence>
<organism evidence="14 15">
    <name type="scientific">Corynebacterium provencense</name>
    <dbReference type="NCBI Taxonomy" id="1737425"/>
    <lineage>
        <taxon>Bacteria</taxon>
        <taxon>Bacillati</taxon>
        <taxon>Actinomycetota</taxon>
        <taxon>Actinomycetes</taxon>
        <taxon>Mycobacteriales</taxon>
        <taxon>Corynebacteriaceae</taxon>
        <taxon>Corynebacterium</taxon>
    </lineage>
</organism>
<evidence type="ECO:0000256" key="12">
    <source>
        <dbReference type="SAM" id="MobiDB-lite"/>
    </source>
</evidence>
<dbReference type="InterPro" id="IPR029062">
    <property type="entry name" value="Class_I_gatase-like"/>
</dbReference>
<dbReference type="GO" id="GO:0004088">
    <property type="term" value="F:carbamoyl-phosphate synthase (glutamine-hydrolyzing) activity"/>
    <property type="evidence" value="ECO:0007669"/>
    <property type="project" value="UniProtKB-UniRule"/>
</dbReference>
<sequence>MTGTPSAAAERPAETDTTTTATAATTTTTTEKSDSVSSNRTPAILVLADGRVFRGRAFGAQGTTLGEAVFTTAMTGYQETMTDPSYHRQIVVATAPQIGNTGWNDEDGESRGDRIWVAGLVVRDLSRTVSSWRARRSLSDEMQAQGVVGIQGVDTRAIVRHLRDRGSVKAGVFSGDAADRPVAELVADVAAQPSMAGADLAREVSTDEVYIVEPTGDHAGSAPRFTVLAYDMGIKTNTPRNFAARGVRTVVVPADSPVEPLLAEYRPDGVFISNGPGDPATADVMVEQVRTVLGRGIPLFGICFGNQILGRALGMETYKLKFGHRGVNVPVINHLTGVIDITAQNHGFALKGRAGEPFDTPFGTAQVTHTCLNDDCVEGVALDNGLAFSVQYHPEAAAGPHDANPLFDQFIELMEGNN</sequence>
<protein>
    <recommendedName>
        <fullName evidence="11">Carbamoyl phosphate synthase small chain</fullName>
        <ecNumber evidence="11">6.3.5.5</ecNumber>
    </recommendedName>
    <alternativeName>
        <fullName evidence="11">Carbamoyl phosphate synthetase glutamine chain</fullName>
    </alternativeName>
</protein>
<gene>
    <name evidence="11 14" type="primary">carA</name>
    <name evidence="14" type="ORF">Csp1_13500</name>
</gene>
<dbReference type="Gene3D" id="3.40.50.880">
    <property type="match status" value="1"/>
</dbReference>
<keyword evidence="8 11" id="KW-0665">Pyrimidine biosynthesis</keyword>
<dbReference type="FunFam" id="3.50.30.20:FF:000001">
    <property type="entry name" value="Carbamoyl-phosphate synthase small chain"/>
    <property type="match status" value="1"/>
</dbReference>
<dbReference type="CDD" id="cd01744">
    <property type="entry name" value="GATase1_CPSase"/>
    <property type="match status" value="1"/>
</dbReference>
<evidence type="ECO:0000256" key="10">
    <source>
        <dbReference type="ARBA" id="ARBA00049285"/>
    </source>
</evidence>
<keyword evidence="15" id="KW-1185">Reference proteome</keyword>
<feature type="binding site" evidence="11">
    <location>
        <position position="277"/>
    </location>
    <ligand>
        <name>L-glutamine</name>
        <dbReference type="ChEBI" id="CHEBI:58359"/>
    </ligand>
</feature>
<dbReference type="GO" id="GO:0044205">
    <property type="term" value="P:'de novo' UMP biosynthetic process"/>
    <property type="evidence" value="ECO:0007669"/>
    <property type="project" value="UniProtKB-UniRule"/>
</dbReference>
<keyword evidence="5 11" id="KW-0547">Nucleotide-binding</keyword>
<dbReference type="UniPathway" id="UPA00070">
    <property type="reaction ID" value="UER00115"/>
</dbReference>
<dbReference type="InterPro" id="IPR035686">
    <property type="entry name" value="CPSase_GATase1"/>
</dbReference>
<feature type="binding site" evidence="11">
    <location>
        <position position="85"/>
    </location>
    <ligand>
        <name>L-glutamine</name>
        <dbReference type="ChEBI" id="CHEBI:58359"/>
    </ligand>
</feature>
<evidence type="ECO:0000256" key="9">
    <source>
        <dbReference type="ARBA" id="ARBA00048816"/>
    </source>
</evidence>
<dbReference type="PRINTS" id="PR00099">
    <property type="entry name" value="CPSGATASE"/>
</dbReference>
<dbReference type="HAMAP" id="MF_01209">
    <property type="entry name" value="CPSase_S_chain"/>
    <property type="match status" value="1"/>
</dbReference>
<comment type="similarity">
    <text evidence="3 11">Belongs to the CarA family.</text>
</comment>
<dbReference type="Pfam" id="PF00117">
    <property type="entry name" value="GATase"/>
    <property type="match status" value="1"/>
</dbReference>
<feature type="active site" evidence="11">
    <location>
        <position position="393"/>
    </location>
</feature>
<dbReference type="EC" id="6.3.5.5" evidence="11"/>
<keyword evidence="7 11" id="KW-0315">Glutamine amidotransferase</keyword>
<evidence type="ECO:0000256" key="5">
    <source>
        <dbReference type="ARBA" id="ARBA00022741"/>
    </source>
</evidence>
<dbReference type="GO" id="GO:0006541">
    <property type="term" value="P:glutamine metabolic process"/>
    <property type="evidence" value="ECO:0007669"/>
    <property type="project" value="InterPro"/>
</dbReference>
<dbReference type="Proteomes" id="UP000247696">
    <property type="component" value="Chromosome"/>
</dbReference>
<dbReference type="PROSITE" id="PS51273">
    <property type="entry name" value="GATASE_TYPE_1"/>
    <property type="match status" value="1"/>
</dbReference>
<evidence type="ECO:0000256" key="8">
    <source>
        <dbReference type="ARBA" id="ARBA00022975"/>
    </source>
</evidence>
<dbReference type="InterPro" id="IPR017926">
    <property type="entry name" value="GATASE"/>
</dbReference>
<feature type="region of interest" description="Disordered" evidence="12">
    <location>
        <begin position="1"/>
        <end position="39"/>
    </location>
</feature>
<keyword evidence="11" id="KW-0055">Arginine biosynthesis</keyword>
<comment type="catalytic activity">
    <reaction evidence="10 11">
        <text>L-glutamine + H2O = L-glutamate + NH4(+)</text>
        <dbReference type="Rhea" id="RHEA:15889"/>
        <dbReference type="ChEBI" id="CHEBI:15377"/>
        <dbReference type="ChEBI" id="CHEBI:28938"/>
        <dbReference type="ChEBI" id="CHEBI:29985"/>
        <dbReference type="ChEBI" id="CHEBI:58359"/>
    </reaction>
</comment>
<feature type="region of interest" description="CPSase" evidence="11">
    <location>
        <begin position="1"/>
        <end position="223"/>
    </location>
</feature>
<comment type="pathway">
    <text evidence="1 11">Pyrimidine metabolism; UMP biosynthesis via de novo pathway; (S)-dihydroorotate from bicarbonate: step 1/3.</text>
</comment>
<dbReference type="PRINTS" id="PR00097">
    <property type="entry name" value="ANTSNTHASEII"/>
</dbReference>
<feature type="active site" description="Nucleophile" evidence="11">
    <location>
        <position position="303"/>
    </location>
</feature>
<feature type="active site" evidence="11">
    <location>
        <position position="395"/>
    </location>
</feature>
<dbReference type="PANTHER" id="PTHR43418:SF7">
    <property type="entry name" value="CARBAMOYL-PHOSPHATE SYNTHASE SMALL CHAIN"/>
    <property type="match status" value="1"/>
</dbReference>
<dbReference type="GO" id="GO:0005524">
    <property type="term" value="F:ATP binding"/>
    <property type="evidence" value="ECO:0007669"/>
    <property type="project" value="UniProtKB-UniRule"/>
</dbReference>
<keyword evidence="11" id="KW-0028">Amino-acid biosynthesis</keyword>
<dbReference type="InterPro" id="IPR050472">
    <property type="entry name" value="Anth_synth/Amidotransfase"/>
</dbReference>
<dbReference type="GO" id="GO:0006207">
    <property type="term" value="P:'de novo' pyrimidine nucleobase biosynthetic process"/>
    <property type="evidence" value="ECO:0007669"/>
    <property type="project" value="InterPro"/>
</dbReference>
<evidence type="ECO:0000313" key="14">
    <source>
        <dbReference type="EMBL" id="AWT26142.1"/>
    </source>
</evidence>
<comment type="pathway">
    <text evidence="2 11">Amino-acid biosynthesis; L-arginine biosynthesis; carbamoyl phosphate from bicarbonate: step 1/1.</text>
</comment>
<keyword evidence="6 11" id="KW-0067">ATP-binding</keyword>
<dbReference type="InterPro" id="IPR036480">
    <property type="entry name" value="CarbP_synth_ssu_N_sf"/>
</dbReference>
<feature type="binding site" evidence="11">
    <location>
        <position position="345"/>
    </location>
    <ligand>
        <name>L-glutamine</name>
        <dbReference type="ChEBI" id="CHEBI:58359"/>
    </ligand>
</feature>
<comment type="subunit">
    <text evidence="11">Composed of two chains; the small (or glutamine) chain promotes the hydrolysis of glutamine to ammonia, which is used by the large (or ammonia) chain to synthesize carbamoyl phosphate. Tetramer of heterodimers (alpha,beta)4.</text>
</comment>
<accession>A0A2Z3YNL7</accession>